<dbReference type="Proteomes" id="UP000678016">
    <property type="component" value="Chromosome"/>
</dbReference>
<proteinExistence type="predicted"/>
<protein>
    <submittedName>
        <fullName evidence="2">Asp23/Gls24 family envelope stress response protein</fullName>
    </submittedName>
</protein>
<evidence type="ECO:0000256" key="1">
    <source>
        <dbReference type="SAM" id="MobiDB-lite"/>
    </source>
</evidence>
<keyword evidence="3" id="KW-1185">Reference proteome</keyword>
<evidence type="ECO:0000313" key="3">
    <source>
        <dbReference type="Proteomes" id="UP000678016"/>
    </source>
</evidence>
<dbReference type="EMBL" id="CP074132">
    <property type="protein sequence ID" value="QUX29259.1"/>
    <property type="molecule type" value="Genomic_DNA"/>
</dbReference>
<organism evidence="2 3">
    <name type="scientific">Nocardiopsis akebiae</name>
    <dbReference type="NCBI Taxonomy" id="2831968"/>
    <lineage>
        <taxon>Bacteria</taxon>
        <taxon>Bacillati</taxon>
        <taxon>Actinomycetota</taxon>
        <taxon>Actinomycetes</taxon>
        <taxon>Streptosporangiales</taxon>
        <taxon>Nocardiopsidaceae</taxon>
        <taxon>Nocardiopsis</taxon>
    </lineage>
</organism>
<accession>A0ABX8C4D2</accession>
<gene>
    <name evidence="2" type="ORF">KGD83_01260</name>
</gene>
<feature type="region of interest" description="Disordered" evidence="1">
    <location>
        <begin position="1"/>
        <end position="61"/>
    </location>
</feature>
<feature type="compositionally biased region" description="Basic and acidic residues" evidence="1">
    <location>
        <begin position="40"/>
        <end position="55"/>
    </location>
</feature>
<feature type="compositionally biased region" description="Low complexity" evidence="1">
    <location>
        <begin position="12"/>
        <end position="36"/>
    </location>
</feature>
<sequence>MSAAEAFPGSRGPAPGEDAAGAGAAAEAAGTPGALARSGAEPDRHALRVPPEERGTTVVSDRAVRRLACAAAAEHRSTRPLGDRLGGLVGEGRRARAEVRRGGSRVGLRLEIAVAYPSPLARTAEEVRAHVAATVEGLTGLTVHSTDIEIVELVPAPRVR</sequence>
<name>A0ABX8C4D2_9ACTN</name>
<evidence type="ECO:0000313" key="2">
    <source>
        <dbReference type="EMBL" id="QUX29259.1"/>
    </source>
</evidence>
<dbReference type="RefSeq" id="WP_212642134.1">
    <property type="nucleotide sequence ID" value="NZ_CP074132.1"/>
</dbReference>
<reference evidence="3" key="1">
    <citation type="submission" date="2021-05" db="EMBL/GenBank/DDBJ databases">
        <title>Direct Submission.</title>
        <authorList>
            <person name="Li K."/>
            <person name="Gao J."/>
        </authorList>
    </citation>
    <scope>NUCLEOTIDE SEQUENCE [LARGE SCALE GENOMIC DNA]</scope>
    <source>
        <strain evidence="3">HDS12</strain>
    </source>
</reference>